<dbReference type="AlphaFoldDB" id="A0A7S4LAY3"/>
<keyword evidence="4" id="KW-0862">Zinc</keyword>
<keyword evidence="3 7" id="KW-0863">Zinc-finger</keyword>
<dbReference type="EMBL" id="HBJA01081821">
    <property type="protein sequence ID" value="CAE0817419.1"/>
    <property type="molecule type" value="Transcribed_RNA"/>
</dbReference>
<comment type="subcellular location">
    <subcellularLocation>
        <location evidence="1">Nucleus</location>
    </subcellularLocation>
</comment>
<proteinExistence type="predicted"/>
<protein>
    <recommendedName>
        <fullName evidence="9">RanBP2-type domain-containing protein</fullName>
    </recommendedName>
</protein>
<name>A0A7S4LAY3_9EUGL</name>
<evidence type="ECO:0000256" key="8">
    <source>
        <dbReference type="SAM" id="MobiDB-lite"/>
    </source>
</evidence>
<accession>A0A7S4LAY3</accession>
<feature type="domain" description="RanBP2-type" evidence="9">
    <location>
        <begin position="98"/>
        <end position="129"/>
    </location>
</feature>
<keyword evidence="6" id="KW-0539">Nucleus</keyword>
<keyword evidence="2" id="KW-0479">Metal-binding</keyword>
<evidence type="ECO:0000256" key="4">
    <source>
        <dbReference type="ARBA" id="ARBA00022833"/>
    </source>
</evidence>
<feature type="compositionally biased region" description="Basic and acidic residues" evidence="8">
    <location>
        <begin position="129"/>
        <end position="144"/>
    </location>
</feature>
<evidence type="ECO:0000256" key="2">
    <source>
        <dbReference type="ARBA" id="ARBA00022723"/>
    </source>
</evidence>
<feature type="compositionally biased region" description="Basic and acidic residues" evidence="8">
    <location>
        <begin position="151"/>
        <end position="177"/>
    </location>
</feature>
<dbReference type="GO" id="GO:0003723">
    <property type="term" value="F:RNA binding"/>
    <property type="evidence" value="ECO:0007669"/>
    <property type="project" value="UniProtKB-KW"/>
</dbReference>
<feature type="domain" description="RanBP2-type" evidence="9">
    <location>
        <begin position="4"/>
        <end position="34"/>
    </location>
</feature>
<feature type="region of interest" description="Disordered" evidence="8">
    <location>
        <begin position="129"/>
        <end position="195"/>
    </location>
</feature>
<gene>
    <name evidence="10" type="ORF">EGYM00163_LOCUS28584</name>
</gene>
<evidence type="ECO:0000256" key="1">
    <source>
        <dbReference type="ARBA" id="ARBA00004123"/>
    </source>
</evidence>
<evidence type="ECO:0000259" key="9">
    <source>
        <dbReference type="PROSITE" id="PS50199"/>
    </source>
</evidence>
<dbReference type="GO" id="GO:0005634">
    <property type="term" value="C:nucleus"/>
    <property type="evidence" value="ECO:0007669"/>
    <property type="project" value="UniProtKB-SubCell"/>
</dbReference>
<keyword evidence="5" id="KW-0694">RNA-binding</keyword>
<dbReference type="PROSITE" id="PS01358">
    <property type="entry name" value="ZF_RANBP2_1"/>
    <property type="match status" value="2"/>
</dbReference>
<reference evidence="10" key="1">
    <citation type="submission" date="2021-01" db="EMBL/GenBank/DDBJ databases">
        <authorList>
            <person name="Corre E."/>
            <person name="Pelletier E."/>
            <person name="Niang G."/>
            <person name="Scheremetjew M."/>
            <person name="Finn R."/>
            <person name="Kale V."/>
            <person name="Holt S."/>
            <person name="Cochrane G."/>
            <person name="Meng A."/>
            <person name="Brown T."/>
            <person name="Cohen L."/>
        </authorList>
    </citation>
    <scope>NUCLEOTIDE SEQUENCE</scope>
    <source>
        <strain evidence="10">CCMP1594</strain>
    </source>
</reference>
<evidence type="ECO:0000256" key="5">
    <source>
        <dbReference type="ARBA" id="ARBA00022884"/>
    </source>
</evidence>
<evidence type="ECO:0000256" key="7">
    <source>
        <dbReference type="PROSITE-ProRule" id="PRU00322"/>
    </source>
</evidence>
<dbReference type="GO" id="GO:0006355">
    <property type="term" value="P:regulation of DNA-templated transcription"/>
    <property type="evidence" value="ECO:0007669"/>
    <property type="project" value="InterPro"/>
</dbReference>
<dbReference type="PANTHER" id="PTHR23238">
    <property type="entry name" value="RNA BINDING PROTEIN"/>
    <property type="match status" value="1"/>
</dbReference>
<dbReference type="InterPro" id="IPR001876">
    <property type="entry name" value="Znf_RanBP2"/>
</dbReference>
<evidence type="ECO:0000256" key="6">
    <source>
        <dbReference type="ARBA" id="ARBA00023242"/>
    </source>
</evidence>
<dbReference type="GO" id="GO:0008270">
    <property type="term" value="F:zinc ion binding"/>
    <property type="evidence" value="ECO:0007669"/>
    <property type="project" value="UniProtKB-KW"/>
</dbReference>
<dbReference type="SMART" id="SM00547">
    <property type="entry name" value="ZnF_RBZ"/>
    <property type="match status" value="2"/>
</dbReference>
<evidence type="ECO:0000256" key="3">
    <source>
        <dbReference type="ARBA" id="ARBA00022771"/>
    </source>
</evidence>
<organism evidence="10">
    <name type="scientific">Eutreptiella gymnastica</name>
    <dbReference type="NCBI Taxonomy" id="73025"/>
    <lineage>
        <taxon>Eukaryota</taxon>
        <taxon>Discoba</taxon>
        <taxon>Euglenozoa</taxon>
        <taxon>Euglenida</taxon>
        <taxon>Spirocuta</taxon>
        <taxon>Euglenophyceae</taxon>
        <taxon>Eutreptiales</taxon>
        <taxon>Eutreptiaceae</taxon>
        <taxon>Eutreptiella</taxon>
    </lineage>
</organism>
<dbReference type="SUPFAM" id="SSF90209">
    <property type="entry name" value="Ran binding protein zinc finger-like"/>
    <property type="match status" value="2"/>
</dbReference>
<dbReference type="PROSITE" id="PS50199">
    <property type="entry name" value="ZF_RANBP2_2"/>
    <property type="match status" value="2"/>
</dbReference>
<sequence>MDDRYPPDWVCHACQHVNFARRATCELCNTPRSPFAAIAYAPTHLVKTGQVPATDLSSPGPMRSAGFGFGGGGMGGRGARPVGTLGMGMGSMRPMTLLPGDWCCPNMSCGHVNFAKQTDCQRCGVQKRSSEHEHHSSHSSDRSQRASSASKRAEWSRKQQKRSSEHKRPSSRSREQQDLALRTGIPAIRPTGHRL</sequence>
<dbReference type="InterPro" id="IPR034870">
    <property type="entry name" value="TET_fam"/>
</dbReference>
<dbReference type="InterPro" id="IPR036443">
    <property type="entry name" value="Znf_RanBP2_sf"/>
</dbReference>
<dbReference type="Gene3D" id="4.10.1060.10">
    <property type="entry name" value="Zinc finger, RanBP2-type"/>
    <property type="match status" value="2"/>
</dbReference>
<evidence type="ECO:0000313" key="10">
    <source>
        <dbReference type="EMBL" id="CAE0817419.1"/>
    </source>
</evidence>